<dbReference type="RefSeq" id="XP_012652679.1">
    <property type="nucleotide sequence ID" value="XM_012797225.1"/>
</dbReference>
<reference evidence="4" key="1">
    <citation type="journal article" date="2006" name="PLoS Biol.">
        <title>Macronuclear genome sequence of the ciliate Tetrahymena thermophila, a model eukaryote.</title>
        <authorList>
            <person name="Eisen J.A."/>
            <person name="Coyne R.S."/>
            <person name="Wu M."/>
            <person name="Wu D."/>
            <person name="Thiagarajan M."/>
            <person name="Wortman J.R."/>
            <person name="Badger J.H."/>
            <person name="Ren Q."/>
            <person name="Amedeo P."/>
            <person name="Jones K.M."/>
            <person name="Tallon L.J."/>
            <person name="Delcher A.L."/>
            <person name="Salzberg S.L."/>
            <person name="Silva J.C."/>
            <person name="Haas B.J."/>
            <person name="Majoros W.H."/>
            <person name="Farzad M."/>
            <person name="Carlton J.M."/>
            <person name="Smith R.K. Jr."/>
            <person name="Garg J."/>
            <person name="Pearlman R.E."/>
            <person name="Karrer K.M."/>
            <person name="Sun L."/>
            <person name="Manning G."/>
            <person name="Elde N.C."/>
            <person name="Turkewitz A.P."/>
            <person name="Asai D.J."/>
            <person name="Wilkes D.E."/>
            <person name="Wang Y."/>
            <person name="Cai H."/>
            <person name="Collins K."/>
            <person name="Stewart B.A."/>
            <person name="Lee S.R."/>
            <person name="Wilamowska K."/>
            <person name="Weinberg Z."/>
            <person name="Ruzzo W.L."/>
            <person name="Wloga D."/>
            <person name="Gaertig J."/>
            <person name="Frankel J."/>
            <person name="Tsao C.-C."/>
            <person name="Gorovsky M.A."/>
            <person name="Keeling P.J."/>
            <person name="Waller R.F."/>
            <person name="Patron N.J."/>
            <person name="Cherry J.M."/>
            <person name="Stover N.A."/>
            <person name="Krieger C.J."/>
            <person name="del Toro C."/>
            <person name="Ryder H.F."/>
            <person name="Williamson S.C."/>
            <person name="Barbeau R.A."/>
            <person name="Hamilton E.P."/>
            <person name="Orias E."/>
        </authorList>
    </citation>
    <scope>NUCLEOTIDE SEQUENCE [LARGE SCALE GENOMIC DNA]</scope>
    <source>
        <strain evidence="4">SB210</strain>
    </source>
</reference>
<keyword evidence="2" id="KW-1133">Transmembrane helix</keyword>
<feature type="region of interest" description="Disordered" evidence="1">
    <location>
        <begin position="365"/>
        <end position="385"/>
    </location>
</feature>
<proteinExistence type="predicted"/>
<organism evidence="3 4">
    <name type="scientific">Tetrahymena thermophila (strain SB210)</name>
    <dbReference type="NCBI Taxonomy" id="312017"/>
    <lineage>
        <taxon>Eukaryota</taxon>
        <taxon>Sar</taxon>
        <taxon>Alveolata</taxon>
        <taxon>Ciliophora</taxon>
        <taxon>Intramacronucleata</taxon>
        <taxon>Oligohymenophorea</taxon>
        <taxon>Hymenostomatida</taxon>
        <taxon>Tetrahymenina</taxon>
        <taxon>Tetrahymenidae</taxon>
        <taxon>Tetrahymena</taxon>
    </lineage>
</organism>
<dbReference type="InParanoid" id="W7XIP0"/>
<evidence type="ECO:0000256" key="1">
    <source>
        <dbReference type="SAM" id="MobiDB-lite"/>
    </source>
</evidence>
<dbReference type="EMBL" id="GG662719">
    <property type="protein sequence ID" value="EWS74786.1"/>
    <property type="molecule type" value="Genomic_DNA"/>
</dbReference>
<dbReference type="GeneID" id="24438767"/>
<sequence length="695" mass="81614">MFIQKIDLFSSQFSFNMNENYMKRSTLIGAFLSILVIIASLTYFIYILKQYFTNQIEPNYRSQSFIADYQLDIPLSSDLVGFQFDYGNNYELENQKDKTYIVQLAFFYYLSNEQHMFIPLEIIDCTSPHLQGFKCIDFNKLSNYTLTLNSKINLQSQIQILTYGCRDIDELKKTVPDNCAEQTEIDKIINGINAGQRFKLYTSQYNPTTEVTQVSYRNIVVYTYSIQSIVTILSTQIQTTTIKKGLIVQSSESFSSPISYDQVSQSVDRQYALSIGVGPYSIAMLQVEEVVQQIQIQYSTLPQILALVNSIFAFLMLIGFIGRYASQKSIQKDFFMLFLKTIYQDYYLKNIITFNFLNDQSQKEQQLEKNQKESEDKKQQQDEEVDEVYEKYDKPIYVPAFRNKFKNNVDFEQSNSISPKNDFSQKPILYSNQSSLQTTQDKKEMLTEYISALNESKKENNIDNMLNFQQDPVIKYSDFSQDSPWGKDMIRKFSFSQKLRKAQYIKRSNSSLLSNSSLRKNHQSEIKNQDQNLILQKLSTIQDQNISKKIEDIIFTKNYFKREKQKTNQYQNNQMKKRIEQQIQKELNILNFVKDILFLKKAVLMMLSQEQLAALQVISCSQQFLDLNLNEKLESIKQLEQTHNLSHYEKQFALMQNEKFQLQYLNDFFTKCQNEDNLSQLDLKIIQTLKKCHVN</sequence>
<dbReference type="AlphaFoldDB" id="W7XIP0"/>
<evidence type="ECO:0000256" key="2">
    <source>
        <dbReference type="SAM" id="Phobius"/>
    </source>
</evidence>
<evidence type="ECO:0000313" key="3">
    <source>
        <dbReference type="EMBL" id="EWS74786.1"/>
    </source>
</evidence>
<keyword evidence="4" id="KW-1185">Reference proteome</keyword>
<dbReference type="Proteomes" id="UP000009168">
    <property type="component" value="Unassembled WGS sequence"/>
</dbReference>
<dbReference type="OrthoDB" id="302623at2759"/>
<accession>W7XIP0</accession>
<feature type="transmembrane region" description="Helical" evidence="2">
    <location>
        <begin position="27"/>
        <end position="48"/>
    </location>
</feature>
<gene>
    <name evidence="3" type="ORF">TTHERM_000401916</name>
</gene>
<name>W7XIP0_TETTS</name>
<protein>
    <submittedName>
        <fullName evidence="3">AMP-binding enzyme family protein</fullName>
    </submittedName>
</protein>
<keyword evidence="2" id="KW-0472">Membrane</keyword>
<evidence type="ECO:0000313" key="4">
    <source>
        <dbReference type="Proteomes" id="UP000009168"/>
    </source>
</evidence>
<feature type="compositionally biased region" description="Basic and acidic residues" evidence="1">
    <location>
        <begin position="365"/>
        <end position="381"/>
    </location>
</feature>
<feature type="transmembrane region" description="Helical" evidence="2">
    <location>
        <begin position="304"/>
        <end position="326"/>
    </location>
</feature>
<keyword evidence="2" id="KW-0812">Transmembrane</keyword>
<dbReference type="KEGG" id="tet:TTHERM_000401916"/>